<evidence type="ECO:0000256" key="1">
    <source>
        <dbReference type="SAM" id="Phobius"/>
    </source>
</evidence>
<organism evidence="2 3">
    <name type="scientific">Brevibacterium spongiae</name>
    <dbReference type="NCBI Taxonomy" id="2909672"/>
    <lineage>
        <taxon>Bacteria</taxon>
        <taxon>Bacillati</taxon>
        <taxon>Actinomycetota</taxon>
        <taxon>Actinomycetes</taxon>
        <taxon>Micrococcales</taxon>
        <taxon>Brevibacteriaceae</taxon>
        <taxon>Brevibacterium</taxon>
    </lineage>
</organism>
<evidence type="ECO:0000313" key="3">
    <source>
        <dbReference type="Proteomes" id="UP001064879"/>
    </source>
</evidence>
<feature type="transmembrane region" description="Helical" evidence="1">
    <location>
        <begin position="14"/>
        <end position="39"/>
    </location>
</feature>
<name>A0ABY5SRX3_9MICO</name>
<proteinExistence type="predicted"/>
<keyword evidence="1" id="KW-0812">Transmembrane</keyword>
<dbReference type="Proteomes" id="UP001064879">
    <property type="component" value="Chromosome"/>
</dbReference>
<accession>A0ABY5SRX3</accession>
<keyword evidence="1" id="KW-0472">Membrane</keyword>
<dbReference type="EMBL" id="CP093443">
    <property type="protein sequence ID" value="UVI35449.1"/>
    <property type="molecule type" value="Genomic_DNA"/>
</dbReference>
<keyword evidence="1" id="KW-1133">Transmembrane helix</keyword>
<gene>
    <name evidence="2" type="ORF">L1F31_15195</name>
</gene>
<feature type="transmembrane region" description="Helical" evidence="1">
    <location>
        <begin position="51"/>
        <end position="76"/>
    </location>
</feature>
<keyword evidence="3" id="KW-1185">Reference proteome</keyword>
<feature type="transmembrane region" description="Helical" evidence="1">
    <location>
        <begin position="119"/>
        <end position="140"/>
    </location>
</feature>
<evidence type="ECO:0000313" key="2">
    <source>
        <dbReference type="EMBL" id="UVI35449.1"/>
    </source>
</evidence>
<reference evidence="2" key="1">
    <citation type="submission" date="2022-03" db="EMBL/GenBank/DDBJ databases">
        <title>Brevibacterium spongiae sp. nov., isolated from marine sponge.</title>
        <authorList>
            <person name="Li Z."/>
            <person name="Zhang M."/>
        </authorList>
    </citation>
    <scope>NUCLEOTIDE SEQUENCE</scope>
    <source>
        <strain evidence="2">WHS-Z9</strain>
    </source>
</reference>
<feature type="transmembrane region" description="Helical" evidence="1">
    <location>
        <begin position="88"/>
        <end position="107"/>
    </location>
</feature>
<protein>
    <submittedName>
        <fullName evidence="2">Uncharacterized protein</fullName>
    </submittedName>
</protein>
<dbReference type="RefSeq" id="WP_265418077.1">
    <property type="nucleotide sequence ID" value="NZ_CP093443.1"/>
</dbReference>
<sequence length="237" mass="26083">MSVQPLRITVGRKLAAAIAGFVTFLSIGAGWAFVSLIFSPLDPWESALERVIHLTAGLGITLIVVAACHLLMRAALGRFRTGGSLSRFFRYQLAALGVGCALGLGLAPGVSDGVSDAAPIWWVVSITAAVSLIAVSLLPFRKARHPILDRPPHPTTALAEGRVIDYWDGSQFRAPKLTVVHFVDTRGRDRWIRHLVQQDPSMRGTVGQVVYDRHRPERVLRFTVTQQLFDLRPPRQH</sequence>